<evidence type="ECO:0000313" key="2">
    <source>
        <dbReference type="EMBL" id="VTJ71537.1"/>
    </source>
</evidence>
<keyword evidence="3" id="KW-1185">Reference proteome</keyword>
<reference evidence="2" key="1">
    <citation type="submission" date="2019-04" db="EMBL/GenBank/DDBJ databases">
        <authorList>
            <person name="Alioto T."/>
            <person name="Alioto T."/>
        </authorList>
    </citation>
    <scope>NUCLEOTIDE SEQUENCE [LARGE SCALE GENOMIC DNA]</scope>
</reference>
<protein>
    <submittedName>
        <fullName evidence="2">Uncharacterized protein</fullName>
    </submittedName>
</protein>
<evidence type="ECO:0000313" key="3">
    <source>
        <dbReference type="Proteomes" id="UP000335636"/>
    </source>
</evidence>
<evidence type="ECO:0000256" key="1">
    <source>
        <dbReference type="SAM" id="MobiDB-lite"/>
    </source>
</evidence>
<dbReference type="EMBL" id="CABDUW010000570">
    <property type="protein sequence ID" value="VTJ71537.1"/>
    <property type="molecule type" value="Genomic_DNA"/>
</dbReference>
<gene>
    <name evidence="2" type="ORF">MONAX_5E014665</name>
</gene>
<sequence length="103" mass="10846">MSGGFPCICNLKKNKQTWGEQTPRKPKQNSVGSEGLTCRGRGRGAPAQAPLRGWRPGPHGGASDNVGALLGWCGPARPSLWPLLKKRLRQVSAVAEGAAAMDS</sequence>
<organism evidence="2 3">
    <name type="scientific">Marmota monax</name>
    <name type="common">Woodchuck</name>
    <dbReference type="NCBI Taxonomy" id="9995"/>
    <lineage>
        <taxon>Eukaryota</taxon>
        <taxon>Metazoa</taxon>
        <taxon>Chordata</taxon>
        <taxon>Craniata</taxon>
        <taxon>Vertebrata</taxon>
        <taxon>Euteleostomi</taxon>
        <taxon>Mammalia</taxon>
        <taxon>Eutheria</taxon>
        <taxon>Euarchontoglires</taxon>
        <taxon>Glires</taxon>
        <taxon>Rodentia</taxon>
        <taxon>Sciuromorpha</taxon>
        <taxon>Sciuridae</taxon>
        <taxon>Xerinae</taxon>
        <taxon>Marmotini</taxon>
        <taxon>Marmota</taxon>
    </lineage>
</organism>
<name>A0A5E4BPP5_MARMO</name>
<accession>A0A5E4BPP5</accession>
<feature type="region of interest" description="Disordered" evidence="1">
    <location>
        <begin position="16"/>
        <end position="61"/>
    </location>
</feature>
<feature type="non-terminal residue" evidence="2">
    <location>
        <position position="103"/>
    </location>
</feature>
<dbReference type="AlphaFoldDB" id="A0A5E4BPP5"/>
<proteinExistence type="predicted"/>
<comment type="caution">
    <text evidence="2">The sequence shown here is derived from an EMBL/GenBank/DDBJ whole genome shotgun (WGS) entry which is preliminary data.</text>
</comment>
<dbReference type="Proteomes" id="UP000335636">
    <property type="component" value="Unassembled WGS sequence"/>
</dbReference>